<keyword evidence="4 13" id="KW-0812">Transmembrane</keyword>
<feature type="binding site" evidence="12">
    <location>
        <position position="551"/>
    </location>
    <ligand>
        <name>ATP</name>
        <dbReference type="ChEBI" id="CHEBI:30616"/>
    </ligand>
</feature>
<dbReference type="PROSITE" id="PS50011">
    <property type="entry name" value="PROTEIN_KINASE_DOM"/>
    <property type="match status" value="1"/>
</dbReference>
<dbReference type="CDD" id="cd14066">
    <property type="entry name" value="STKc_IRAK"/>
    <property type="match status" value="1"/>
</dbReference>
<dbReference type="InterPro" id="IPR024788">
    <property type="entry name" value="Malectin-like_Carb-bd_dom"/>
</dbReference>
<dbReference type="InterPro" id="IPR008271">
    <property type="entry name" value="Ser/Thr_kinase_AS"/>
</dbReference>
<evidence type="ECO:0000256" key="12">
    <source>
        <dbReference type="PROSITE-ProRule" id="PRU10141"/>
    </source>
</evidence>
<dbReference type="SMART" id="SM00220">
    <property type="entry name" value="S_TKc"/>
    <property type="match status" value="1"/>
</dbReference>
<dbReference type="GO" id="GO:0005524">
    <property type="term" value="F:ATP binding"/>
    <property type="evidence" value="ECO:0007669"/>
    <property type="project" value="UniProtKB-UniRule"/>
</dbReference>
<dbReference type="FunFam" id="2.60.120.430:FF:000001">
    <property type="entry name" value="Receptor-like protein kinase FERONIA"/>
    <property type="match status" value="1"/>
</dbReference>
<keyword evidence="2" id="KW-0723">Serine/threonine-protein kinase</keyword>
<dbReference type="InterPro" id="IPR017441">
    <property type="entry name" value="Protein_kinase_ATP_BS"/>
</dbReference>
<feature type="signal peptide" evidence="14">
    <location>
        <begin position="1"/>
        <end position="33"/>
    </location>
</feature>
<keyword evidence="5 14" id="KW-0732">Signal</keyword>
<keyword evidence="16" id="KW-0675">Receptor</keyword>
<evidence type="ECO:0000256" key="9">
    <source>
        <dbReference type="ARBA" id="ARBA00022989"/>
    </source>
</evidence>
<dbReference type="PROSITE" id="PS00108">
    <property type="entry name" value="PROTEIN_KINASE_ST"/>
    <property type="match status" value="1"/>
</dbReference>
<gene>
    <name evidence="16" type="ORF">BAE44_0026148</name>
</gene>
<keyword evidence="8 12" id="KW-0067">ATP-binding</keyword>
<evidence type="ECO:0000256" key="6">
    <source>
        <dbReference type="ARBA" id="ARBA00022741"/>
    </source>
</evidence>
<keyword evidence="9 13" id="KW-1133">Transmembrane helix</keyword>
<dbReference type="GO" id="GO:0004674">
    <property type="term" value="F:protein serine/threonine kinase activity"/>
    <property type="evidence" value="ECO:0007669"/>
    <property type="project" value="UniProtKB-KW"/>
</dbReference>
<evidence type="ECO:0000256" key="2">
    <source>
        <dbReference type="ARBA" id="ARBA00022527"/>
    </source>
</evidence>
<comment type="subcellular location">
    <subcellularLocation>
        <location evidence="1">Membrane</location>
        <topology evidence="1">Single-pass membrane protein</topology>
    </subcellularLocation>
</comment>
<organism evidence="16 17">
    <name type="scientific">Dichanthelium oligosanthes</name>
    <dbReference type="NCBI Taxonomy" id="888268"/>
    <lineage>
        <taxon>Eukaryota</taxon>
        <taxon>Viridiplantae</taxon>
        <taxon>Streptophyta</taxon>
        <taxon>Embryophyta</taxon>
        <taxon>Tracheophyta</taxon>
        <taxon>Spermatophyta</taxon>
        <taxon>Magnoliopsida</taxon>
        <taxon>Liliopsida</taxon>
        <taxon>Poales</taxon>
        <taxon>Poaceae</taxon>
        <taxon>PACMAD clade</taxon>
        <taxon>Panicoideae</taxon>
        <taxon>Panicodae</taxon>
        <taxon>Paniceae</taxon>
        <taxon>Dichantheliinae</taxon>
        <taxon>Dichanthelium</taxon>
    </lineage>
</organism>
<evidence type="ECO:0000256" key="7">
    <source>
        <dbReference type="ARBA" id="ARBA00022777"/>
    </source>
</evidence>
<keyword evidence="3" id="KW-0808">Transferase</keyword>
<evidence type="ECO:0000256" key="13">
    <source>
        <dbReference type="SAM" id="Phobius"/>
    </source>
</evidence>
<proteinExistence type="predicted"/>
<dbReference type="InterPro" id="IPR001245">
    <property type="entry name" value="Ser-Thr/Tyr_kinase_cat_dom"/>
</dbReference>
<dbReference type="InterPro" id="IPR011009">
    <property type="entry name" value="Kinase-like_dom_sf"/>
</dbReference>
<evidence type="ECO:0000313" key="17">
    <source>
        <dbReference type="Proteomes" id="UP000095767"/>
    </source>
</evidence>
<dbReference type="Proteomes" id="UP000095767">
    <property type="component" value="Unassembled WGS sequence"/>
</dbReference>
<feature type="chain" id="PRO_5009187040" evidence="14">
    <location>
        <begin position="34"/>
        <end position="865"/>
    </location>
</feature>
<evidence type="ECO:0000256" key="11">
    <source>
        <dbReference type="ARBA" id="ARBA00023180"/>
    </source>
</evidence>
<dbReference type="FunFam" id="1.10.510.10:FF:000058">
    <property type="entry name" value="Receptor-like protein kinase FERONIA"/>
    <property type="match status" value="1"/>
</dbReference>
<protein>
    <submittedName>
        <fullName evidence="16">Putative receptor-like protein kinase</fullName>
    </submittedName>
</protein>
<evidence type="ECO:0000256" key="4">
    <source>
        <dbReference type="ARBA" id="ARBA00022692"/>
    </source>
</evidence>
<evidence type="ECO:0000313" key="16">
    <source>
        <dbReference type="EMBL" id="OEL12829.1"/>
    </source>
</evidence>
<keyword evidence="7 16" id="KW-0418">Kinase</keyword>
<reference evidence="16 17" key="1">
    <citation type="submission" date="2016-09" db="EMBL/GenBank/DDBJ databases">
        <title>The draft genome of Dichanthelium oligosanthes: A C3 panicoid grass species.</title>
        <authorList>
            <person name="Studer A.J."/>
            <person name="Schnable J.C."/>
            <person name="Brutnell T.P."/>
        </authorList>
    </citation>
    <scope>NUCLEOTIDE SEQUENCE [LARGE SCALE GENOMIC DNA]</scope>
    <source>
        <strain evidence="17">cv. Kellogg 1175</strain>
        <tissue evidence="16">Leaf</tissue>
    </source>
</reference>
<dbReference type="OrthoDB" id="640180at2759"/>
<evidence type="ECO:0000256" key="10">
    <source>
        <dbReference type="ARBA" id="ARBA00023136"/>
    </source>
</evidence>
<dbReference type="EMBL" id="LWDX02075643">
    <property type="protein sequence ID" value="OEL12829.1"/>
    <property type="molecule type" value="Genomic_DNA"/>
</dbReference>
<feature type="domain" description="Protein kinase" evidence="15">
    <location>
        <begin position="523"/>
        <end position="796"/>
    </location>
</feature>
<dbReference type="GO" id="GO:0016020">
    <property type="term" value="C:membrane"/>
    <property type="evidence" value="ECO:0007669"/>
    <property type="project" value="UniProtKB-SubCell"/>
</dbReference>
<dbReference type="Gene3D" id="1.10.510.10">
    <property type="entry name" value="Transferase(Phosphotransferase) domain 1"/>
    <property type="match status" value="1"/>
</dbReference>
<keyword evidence="6 12" id="KW-0547">Nucleotide-binding</keyword>
<evidence type="ECO:0000256" key="5">
    <source>
        <dbReference type="ARBA" id="ARBA00022729"/>
    </source>
</evidence>
<accession>A0A1E5UIY3</accession>
<comment type="caution">
    <text evidence="16">The sequence shown here is derived from an EMBL/GenBank/DDBJ whole genome shotgun (WGS) entry which is preliminary data.</text>
</comment>
<dbReference type="Gene3D" id="3.30.200.20">
    <property type="entry name" value="Phosphorylase Kinase, domain 1"/>
    <property type="match status" value="1"/>
</dbReference>
<dbReference type="PANTHER" id="PTHR47989:SF62">
    <property type="entry name" value="OS05G0423500 PROTEIN"/>
    <property type="match status" value="1"/>
</dbReference>
<dbReference type="Pfam" id="PF07714">
    <property type="entry name" value="PK_Tyr_Ser-Thr"/>
    <property type="match status" value="1"/>
</dbReference>
<dbReference type="Pfam" id="PF12819">
    <property type="entry name" value="Malectin_like"/>
    <property type="match status" value="1"/>
</dbReference>
<dbReference type="PANTHER" id="PTHR47989">
    <property type="entry name" value="OS01G0750732 PROTEIN"/>
    <property type="match status" value="1"/>
</dbReference>
<dbReference type="FunFam" id="3.30.200.20:FF:000039">
    <property type="entry name" value="receptor-like protein kinase FERONIA"/>
    <property type="match status" value="1"/>
</dbReference>
<keyword evidence="17" id="KW-1185">Reference proteome</keyword>
<dbReference type="FunFam" id="2.60.120.430:FF:000005">
    <property type="entry name" value="Putative receptor-like protein kinase"/>
    <property type="match status" value="1"/>
</dbReference>
<dbReference type="PROSITE" id="PS00107">
    <property type="entry name" value="PROTEIN_KINASE_ATP"/>
    <property type="match status" value="1"/>
</dbReference>
<dbReference type="Gene3D" id="2.60.120.430">
    <property type="entry name" value="Galactose-binding lectin"/>
    <property type="match status" value="2"/>
</dbReference>
<feature type="transmembrane region" description="Helical" evidence="13">
    <location>
        <begin position="429"/>
        <end position="455"/>
    </location>
</feature>
<evidence type="ECO:0000256" key="3">
    <source>
        <dbReference type="ARBA" id="ARBA00022679"/>
    </source>
</evidence>
<dbReference type="AlphaFoldDB" id="A0A1E5UIY3"/>
<evidence type="ECO:0000256" key="1">
    <source>
        <dbReference type="ARBA" id="ARBA00004167"/>
    </source>
</evidence>
<evidence type="ECO:0000256" key="8">
    <source>
        <dbReference type="ARBA" id="ARBA00022840"/>
    </source>
</evidence>
<name>A0A1E5UIY3_9POAL</name>
<dbReference type="SUPFAM" id="SSF56112">
    <property type="entry name" value="Protein kinase-like (PK-like)"/>
    <property type="match status" value="1"/>
</dbReference>
<dbReference type="InterPro" id="IPR000719">
    <property type="entry name" value="Prot_kinase_dom"/>
</dbReference>
<evidence type="ECO:0000256" key="14">
    <source>
        <dbReference type="SAM" id="SignalP"/>
    </source>
</evidence>
<dbReference type="STRING" id="888268.A0A1E5UIY3"/>
<evidence type="ECO:0000259" key="15">
    <source>
        <dbReference type="PROSITE" id="PS50011"/>
    </source>
</evidence>
<keyword evidence="10 13" id="KW-0472">Membrane</keyword>
<keyword evidence="11" id="KW-0325">Glycoprotein</keyword>
<sequence length="865" mass="93044">MVLPRFFFLRHAPDMLLLRVALVLSALLAAARAAYVPADSYLVLCGTAGGATVGGRAFVGDATLPASVLSAPQSAAANASAGSASANASSDEPALYRTARVFTAPSSYTFAIKKPGRHFVRLHFFPFRYQSGDLAADARFSVSVQDLVLIDGKYTPANGTATVREFSVNVAGGSLAITFTPTGKVAFVNAIEVVSHPDDLFAGTVWMVNPLGQYDGLSTQALETIHRVNMGSPKITPSSDTLWRTWLPDESFLVDSRVAVHQDVAPSTLQWMPGLGTPEAAPGMVYATATELNKALMDANGATISAQFNMTWRFQAPPASAYLIRLHFCDIVSKASNVLVFNVYVGGWSVLSNYEMTDKDTLGLLTVPLYKDFVLSSKDAAGNITVSVGPSTAGNVDPDGLLNGLEIMRMVGSMGGDGDPSSHSRSKKIIAGIVAGSVVAAVTVAMALAFVVLWVRRRKKPEKKPSSTWAAFSASALGSRSRSRSFGKSNSGGTRNNTVTLGQSAGAGYRFPFAALLEATSGFDESMVIGVGGFGKVYKGTLRDETRVAVKRGNRRSAQGLNEFRTEIELLSRLRHRHLVSLIGYCDERDEMILVYEYMAKGTLRSHLYDSELPPLSWKQRLEASIGAARGLHYLHTGSTKSIIHRDVKSANILLDDSFKAKVADFGLSKTGPELDKSHVSTAVKGSFGYLDPEYFRRQMLTDKSDVYSFGVVLLEVLCARPVIDPTLPHDMVNLAEWATKQLKNGELDSIVDQRIAATIRPESLKKFADTAEKCLAEYGVARPAMGDVLWCLEYALQLQLQEASPDGSGTDNTQLAPGLASKYQRNQSNASDGTAAAMSANLGDLDGVSMRKVFSRMIKSEEGR</sequence>